<evidence type="ECO:0000256" key="1">
    <source>
        <dbReference type="SAM" id="MobiDB-lite"/>
    </source>
</evidence>
<reference evidence="2" key="1">
    <citation type="submission" date="2014-11" db="EMBL/GenBank/DDBJ databases">
        <authorList>
            <person name="Amaro Gonzalez C."/>
        </authorList>
    </citation>
    <scope>NUCLEOTIDE SEQUENCE</scope>
</reference>
<name>A0A0E9W0F0_ANGAN</name>
<dbReference type="EMBL" id="GBXM01025537">
    <property type="protein sequence ID" value="JAH83040.1"/>
    <property type="molecule type" value="Transcribed_RNA"/>
</dbReference>
<reference evidence="2" key="2">
    <citation type="journal article" date="2015" name="Fish Shellfish Immunol.">
        <title>Early steps in the European eel (Anguilla anguilla)-Vibrio vulnificus interaction in the gills: Role of the RtxA13 toxin.</title>
        <authorList>
            <person name="Callol A."/>
            <person name="Pajuelo D."/>
            <person name="Ebbesson L."/>
            <person name="Teles M."/>
            <person name="MacKenzie S."/>
            <person name="Amaro C."/>
        </authorList>
    </citation>
    <scope>NUCLEOTIDE SEQUENCE</scope>
</reference>
<protein>
    <submittedName>
        <fullName evidence="2">Uncharacterized protein</fullName>
    </submittedName>
</protein>
<feature type="compositionally biased region" description="Basic residues" evidence="1">
    <location>
        <begin position="21"/>
        <end position="30"/>
    </location>
</feature>
<proteinExistence type="predicted"/>
<sequence length="30" mass="3335">MRGSSRAGPHCLLWSASSQVKAHRRSTTEH</sequence>
<dbReference type="AlphaFoldDB" id="A0A0E9W0F0"/>
<feature type="region of interest" description="Disordered" evidence="1">
    <location>
        <begin position="1"/>
        <end position="30"/>
    </location>
</feature>
<accession>A0A0E9W0F0</accession>
<evidence type="ECO:0000313" key="2">
    <source>
        <dbReference type="EMBL" id="JAH83040.1"/>
    </source>
</evidence>
<organism evidence="2">
    <name type="scientific">Anguilla anguilla</name>
    <name type="common">European freshwater eel</name>
    <name type="synonym">Muraena anguilla</name>
    <dbReference type="NCBI Taxonomy" id="7936"/>
    <lineage>
        <taxon>Eukaryota</taxon>
        <taxon>Metazoa</taxon>
        <taxon>Chordata</taxon>
        <taxon>Craniata</taxon>
        <taxon>Vertebrata</taxon>
        <taxon>Euteleostomi</taxon>
        <taxon>Actinopterygii</taxon>
        <taxon>Neopterygii</taxon>
        <taxon>Teleostei</taxon>
        <taxon>Anguilliformes</taxon>
        <taxon>Anguillidae</taxon>
        <taxon>Anguilla</taxon>
    </lineage>
</organism>